<keyword evidence="3" id="KW-1185">Reference proteome</keyword>
<dbReference type="CDD" id="cd06588">
    <property type="entry name" value="PhnB_like"/>
    <property type="match status" value="1"/>
</dbReference>
<dbReference type="SUPFAM" id="SSF54593">
    <property type="entry name" value="Glyoxalase/Bleomycin resistance protein/Dihydroxybiphenyl dioxygenase"/>
    <property type="match status" value="1"/>
</dbReference>
<comment type="caution">
    <text evidence="2">The sequence shown here is derived from an EMBL/GenBank/DDBJ whole genome shotgun (WGS) entry which is preliminary data.</text>
</comment>
<sequence>MQKITPFLWFDTNAEEAVNFYISLFKNSKILRVIRNGSEGPGPEGSVLAIDFSINGQEFAALNGGPTFTFTEAVSFMVNCETQEEIDNMWEKLSEGGQKSQCGWLKDKFGLSWQVTPPILLKMISDPDPVKSQRVMNAMMKMEKLIIKDLEDAYNG</sequence>
<dbReference type="Gene3D" id="3.10.180.10">
    <property type="entry name" value="2,3-Dihydroxybiphenyl 1,2-Dioxygenase, domain 1"/>
    <property type="match status" value="1"/>
</dbReference>
<dbReference type="PIRSF" id="PIRSF021700">
    <property type="entry name" value="3_dmu_93_MTrfase"/>
    <property type="match status" value="1"/>
</dbReference>
<dbReference type="InterPro" id="IPR009725">
    <property type="entry name" value="3_dmu_93_MTrfase"/>
</dbReference>
<organism evidence="2 3">
    <name type="scientific">Mucilaginibacter segetis</name>
    <dbReference type="NCBI Taxonomy" id="2793071"/>
    <lineage>
        <taxon>Bacteria</taxon>
        <taxon>Pseudomonadati</taxon>
        <taxon>Bacteroidota</taxon>
        <taxon>Sphingobacteriia</taxon>
        <taxon>Sphingobacteriales</taxon>
        <taxon>Sphingobacteriaceae</taxon>
        <taxon>Mucilaginibacter</taxon>
    </lineage>
</organism>
<proteinExistence type="predicted"/>
<dbReference type="EMBL" id="JAEHFW010000003">
    <property type="protein sequence ID" value="MBK0381053.1"/>
    <property type="molecule type" value="Genomic_DNA"/>
</dbReference>
<dbReference type="PANTHER" id="PTHR33990">
    <property type="entry name" value="PROTEIN YJDN-RELATED"/>
    <property type="match status" value="1"/>
</dbReference>
<evidence type="ECO:0000313" key="2">
    <source>
        <dbReference type="EMBL" id="MBK0381053.1"/>
    </source>
</evidence>
<dbReference type="RefSeq" id="WP_200067578.1">
    <property type="nucleotide sequence ID" value="NZ_JAEHFW010000003.1"/>
</dbReference>
<dbReference type="InterPro" id="IPR029068">
    <property type="entry name" value="Glyas_Bleomycin-R_OHBP_Dase"/>
</dbReference>
<feature type="domain" description="PhnB-like" evidence="1">
    <location>
        <begin position="2"/>
        <end position="116"/>
    </location>
</feature>
<accession>A0A934UNQ6</accession>
<name>A0A934UNQ6_9SPHI</name>
<dbReference type="Proteomes" id="UP000613193">
    <property type="component" value="Unassembled WGS sequence"/>
</dbReference>
<gene>
    <name evidence="2" type="ORF">I5M19_17140</name>
</gene>
<dbReference type="AlphaFoldDB" id="A0A934UNQ6"/>
<protein>
    <submittedName>
        <fullName evidence="2">VOC family protein</fullName>
    </submittedName>
</protein>
<dbReference type="InterPro" id="IPR028973">
    <property type="entry name" value="PhnB-like"/>
</dbReference>
<reference evidence="2" key="1">
    <citation type="submission" date="2020-12" db="EMBL/GenBank/DDBJ databases">
        <title>Bacterial novel species Mucilaginibacter sp. SD-g isolated from soil.</title>
        <authorList>
            <person name="Jung H.-Y."/>
        </authorList>
    </citation>
    <scope>NUCLEOTIDE SEQUENCE</scope>
    <source>
        <strain evidence="2">SD-g</strain>
    </source>
</reference>
<evidence type="ECO:0000259" key="1">
    <source>
        <dbReference type="Pfam" id="PF06983"/>
    </source>
</evidence>
<dbReference type="Pfam" id="PF06983">
    <property type="entry name" value="3-dmu-9_3-mt"/>
    <property type="match status" value="1"/>
</dbReference>
<evidence type="ECO:0000313" key="3">
    <source>
        <dbReference type="Proteomes" id="UP000613193"/>
    </source>
</evidence>